<dbReference type="Pfam" id="PF00535">
    <property type="entry name" value="Glycos_transf_2"/>
    <property type="match status" value="1"/>
</dbReference>
<keyword evidence="3" id="KW-1185">Reference proteome</keyword>
<dbReference type="CDD" id="cd00761">
    <property type="entry name" value="Glyco_tranf_GTA_type"/>
    <property type="match status" value="1"/>
</dbReference>
<dbReference type="AlphaFoldDB" id="A0A0F5IVI9"/>
<evidence type="ECO:0000313" key="2">
    <source>
        <dbReference type="EMBL" id="KKB49574.1"/>
    </source>
</evidence>
<accession>A0A0F5IVI9</accession>
<comment type="caution">
    <text evidence="2">The sequence shown here is derived from an EMBL/GenBank/DDBJ whole genome shotgun (WGS) entry which is preliminary data.</text>
</comment>
<evidence type="ECO:0000313" key="3">
    <source>
        <dbReference type="Proteomes" id="UP000033035"/>
    </source>
</evidence>
<dbReference type="SUPFAM" id="SSF53448">
    <property type="entry name" value="Nucleotide-diphospho-sugar transferases"/>
    <property type="match status" value="1"/>
</dbReference>
<feature type="domain" description="Glycosyltransferase 2-like" evidence="1">
    <location>
        <begin position="8"/>
        <end position="165"/>
    </location>
</feature>
<organism evidence="2 3">
    <name type="scientific">Parabacteroides gordonii MS-1 = DSM 23371</name>
    <dbReference type="NCBI Taxonomy" id="1203610"/>
    <lineage>
        <taxon>Bacteria</taxon>
        <taxon>Pseudomonadati</taxon>
        <taxon>Bacteroidota</taxon>
        <taxon>Bacteroidia</taxon>
        <taxon>Bacteroidales</taxon>
        <taxon>Tannerellaceae</taxon>
        <taxon>Parabacteroides</taxon>
    </lineage>
</organism>
<name>A0A0F5IVI9_9BACT</name>
<dbReference type="PANTHER" id="PTHR22916:SF3">
    <property type="entry name" value="UDP-GLCNAC:BETAGAL BETA-1,3-N-ACETYLGLUCOSAMINYLTRANSFERASE-LIKE PROTEIN 1"/>
    <property type="match status" value="1"/>
</dbReference>
<sequence length="315" mass="36182">MNKNPLVSIVIPVYKGAKYLAEAIDSTLAQTYKNIEIVVVNDGSPDDGATERVVLSYGDKIRYIYQKNGGVSSALNTGIKEMKGEYFSWLSHDDLYEPTKIEKQVALIQDENDIILCSGSLVDENRKPIPHHVKTLEGRLNNIEVFNAFIHDYALNGLGFLIPRHIFEKVGTFDESMRYLQDLDMWLRILMYNKYTIVCQRDLLVVTRIHRGQQTNTISDVFDIDRRKLAVKHFGIIKESVSISDKNTLYELYYKLFVKGGNKPGIEESTKVLENNGYSIFKMKKIAFPYYIKGKIKMILRFVYNGLLKIKGERS</sequence>
<dbReference type="STRING" id="1203610.HMPREF1536_04639"/>
<dbReference type="PATRIC" id="fig|1203610.3.peg.4730"/>
<dbReference type="Proteomes" id="UP000033035">
    <property type="component" value="Unassembled WGS sequence"/>
</dbReference>
<protein>
    <recommendedName>
        <fullName evidence="1">Glycosyltransferase 2-like domain-containing protein</fullName>
    </recommendedName>
</protein>
<dbReference type="Gene3D" id="3.90.550.10">
    <property type="entry name" value="Spore Coat Polysaccharide Biosynthesis Protein SpsA, Chain A"/>
    <property type="match status" value="1"/>
</dbReference>
<dbReference type="InterPro" id="IPR029044">
    <property type="entry name" value="Nucleotide-diphossugar_trans"/>
</dbReference>
<dbReference type="InterPro" id="IPR001173">
    <property type="entry name" value="Glyco_trans_2-like"/>
</dbReference>
<dbReference type="EMBL" id="AQHW01000025">
    <property type="protein sequence ID" value="KKB49574.1"/>
    <property type="molecule type" value="Genomic_DNA"/>
</dbReference>
<dbReference type="PANTHER" id="PTHR22916">
    <property type="entry name" value="GLYCOSYLTRANSFERASE"/>
    <property type="match status" value="1"/>
</dbReference>
<evidence type="ECO:0000259" key="1">
    <source>
        <dbReference type="Pfam" id="PF00535"/>
    </source>
</evidence>
<gene>
    <name evidence="2" type="ORF">HMPREF1536_04639</name>
</gene>
<reference evidence="2 3" key="1">
    <citation type="submission" date="2013-04" db="EMBL/GenBank/DDBJ databases">
        <title>The Genome Sequence of Parabacteroides gordonii DSM 23371.</title>
        <authorList>
            <consortium name="The Broad Institute Genomics Platform"/>
            <person name="Earl A."/>
            <person name="Ward D."/>
            <person name="Feldgarden M."/>
            <person name="Gevers D."/>
            <person name="Martens E."/>
            <person name="Sakamoto M."/>
            <person name="Benno Y."/>
            <person name="Suzuki N."/>
            <person name="Matsunaga N."/>
            <person name="Koshihara K."/>
            <person name="Seki M."/>
            <person name="Komiya H."/>
            <person name="Walker B."/>
            <person name="Young S."/>
            <person name="Zeng Q."/>
            <person name="Gargeya S."/>
            <person name="Fitzgerald M."/>
            <person name="Haas B."/>
            <person name="Abouelleil A."/>
            <person name="Allen A.W."/>
            <person name="Alvarado L."/>
            <person name="Arachchi H.M."/>
            <person name="Berlin A.M."/>
            <person name="Chapman S.B."/>
            <person name="Gainer-Dewar J."/>
            <person name="Goldberg J."/>
            <person name="Griggs A."/>
            <person name="Gujja S."/>
            <person name="Hansen M."/>
            <person name="Howarth C."/>
            <person name="Imamovic A."/>
            <person name="Ireland A."/>
            <person name="Larimer J."/>
            <person name="McCowan C."/>
            <person name="Murphy C."/>
            <person name="Pearson M."/>
            <person name="Poon T.W."/>
            <person name="Priest M."/>
            <person name="Roberts A."/>
            <person name="Saif S."/>
            <person name="Shea T."/>
            <person name="Sisk P."/>
            <person name="Sykes S."/>
            <person name="Wortman J."/>
            <person name="Nusbaum C."/>
            <person name="Birren B."/>
        </authorList>
    </citation>
    <scope>NUCLEOTIDE SEQUENCE [LARGE SCALE GENOMIC DNA]</scope>
    <source>
        <strain evidence="2 3">MS-1</strain>
    </source>
</reference>
<dbReference type="HOGENOM" id="CLU_025996_0_5_10"/>
<dbReference type="RefSeq" id="WP_052349852.1">
    <property type="nucleotide sequence ID" value="NZ_AUAE01000027.1"/>
</dbReference>
<dbReference type="GO" id="GO:0016758">
    <property type="term" value="F:hexosyltransferase activity"/>
    <property type="evidence" value="ECO:0007669"/>
    <property type="project" value="UniProtKB-ARBA"/>
</dbReference>
<proteinExistence type="predicted"/>